<dbReference type="RefSeq" id="WP_380520428.1">
    <property type="nucleotide sequence ID" value="NZ_JBHEZZ010000001.1"/>
</dbReference>
<protein>
    <submittedName>
        <fullName evidence="2">ABC transporter permease</fullName>
    </submittedName>
</protein>
<dbReference type="InterPro" id="IPR010390">
    <property type="entry name" value="ABC-2_transporter-like"/>
</dbReference>
<comment type="caution">
    <text evidence="2">The sequence shown here is derived from an EMBL/GenBank/DDBJ whole genome shotgun (WGS) entry which is preliminary data.</text>
</comment>
<feature type="transmembrane region" description="Helical" evidence="1">
    <location>
        <begin position="160"/>
        <end position="186"/>
    </location>
</feature>
<keyword evidence="3" id="KW-1185">Reference proteome</keyword>
<organism evidence="2 3">
    <name type="scientific">Streptacidiphilus cavernicola</name>
    <dbReference type="NCBI Taxonomy" id="3342716"/>
    <lineage>
        <taxon>Bacteria</taxon>
        <taxon>Bacillati</taxon>
        <taxon>Actinomycetota</taxon>
        <taxon>Actinomycetes</taxon>
        <taxon>Kitasatosporales</taxon>
        <taxon>Streptomycetaceae</taxon>
        <taxon>Streptacidiphilus</taxon>
    </lineage>
</organism>
<dbReference type="Pfam" id="PF06182">
    <property type="entry name" value="ABC2_membrane_6"/>
    <property type="match status" value="1"/>
</dbReference>
<accession>A0ABV6UE95</accession>
<evidence type="ECO:0000256" key="1">
    <source>
        <dbReference type="SAM" id="Phobius"/>
    </source>
</evidence>
<keyword evidence="1" id="KW-0472">Membrane</keyword>
<evidence type="ECO:0000313" key="2">
    <source>
        <dbReference type="EMBL" id="MFC1399757.1"/>
    </source>
</evidence>
<name>A0ABV6UE95_9ACTN</name>
<proteinExistence type="predicted"/>
<feature type="transmembrane region" description="Helical" evidence="1">
    <location>
        <begin position="249"/>
        <end position="269"/>
    </location>
</feature>
<feature type="transmembrane region" description="Helical" evidence="1">
    <location>
        <begin position="77"/>
        <end position="97"/>
    </location>
</feature>
<keyword evidence="1" id="KW-0812">Transmembrane</keyword>
<sequence length="281" mass="30188">MAESLSVPPPWYGRTREALRAYRLVAGMWLRASLAYRTSFWITTVGNAVTSLLDFVVIAVMFQHTTTLGGWTLPQVAFLYGTSGLTLGLADLLVGSLDQLGQRVRDGSVDTVLVRPAAALAQLSADRFALRRAGRVVQNLLVLGWSLWELQLDWTGPKLLVMAVLVVCGTVIFGSAFVAGAAFQFFATDAAEVQNSVTYGGATMLQYPPSVFARDLVRGAVYGIPLAFVNWLPALYLLGLPDPIGVPGWFRFASPLAALLCAAAAGLAWRAGIRSYRSTGS</sequence>
<keyword evidence="1" id="KW-1133">Transmembrane helix</keyword>
<feature type="transmembrane region" description="Helical" evidence="1">
    <location>
        <begin position="219"/>
        <end position="237"/>
    </location>
</feature>
<reference evidence="2 3" key="1">
    <citation type="submission" date="2024-09" db="EMBL/GenBank/DDBJ databases">
        <authorList>
            <person name="Lee S.D."/>
        </authorList>
    </citation>
    <scope>NUCLEOTIDE SEQUENCE [LARGE SCALE GENOMIC DNA]</scope>
    <source>
        <strain evidence="2 3">N1-5</strain>
    </source>
</reference>
<dbReference type="EMBL" id="JBHEZZ010000001">
    <property type="protein sequence ID" value="MFC1399757.1"/>
    <property type="molecule type" value="Genomic_DNA"/>
</dbReference>
<feature type="transmembrane region" description="Helical" evidence="1">
    <location>
        <begin position="40"/>
        <end position="62"/>
    </location>
</feature>
<dbReference type="PANTHER" id="PTHR36833:SF1">
    <property type="entry name" value="INTEGRAL MEMBRANE TRANSPORT PROTEIN"/>
    <property type="match status" value="1"/>
</dbReference>
<evidence type="ECO:0000313" key="3">
    <source>
        <dbReference type="Proteomes" id="UP001592528"/>
    </source>
</evidence>
<dbReference type="Proteomes" id="UP001592528">
    <property type="component" value="Unassembled WGS sequence"/>
</dbReference>
<dbReference type="PANTHER" id="PTHR36833">
    <property type="entry name" value="SLR0610 PROTEIN-RELATED"/>
    <property type="match status" value="1"/>
</dbReference>
<gene>
    <name evidence="2" type="ORF">ACEZDJ_00420</name>
</gene>